<dbReference type="VEuPathDB" id="FungiDB:ATEG_04016"/>
<dbReference type="OMA" id="CPRYYST"/>
<dbReference type="RefSeq" id="XP_001213194.1">
    <property type="nucleotide sequence ID" value="XM_001213194.1"/>
</dbReference>
<dbReference type="AlphaFoldDB" id="Q0CQL8"/>
<dbReference type="OrthoDB" id="4227585at2759"/>
<dbReference type="Proteomes" id="UP000007963">
    <property type="component" value="Unassembled WGS sequence"/>
</dbReference>
<sequence>MLGSPTDSSTSSYTDSPVSQHPPVHVWPAAPRVRRVPEPVKTPRFYSTPLDKDAPDSTPLQRYGLEEREPSICERPKLLHRFSHALDDIKEDFTLPAERLRASRRLSTLILPDAAALQQPPRTSPSASTTSLPVPMERAPPRTSSSRSFLAVEAPARRLSRRLSSSLSFSAKKKFFRESRGASISQPNLIGSSTQIWVFGCRPLQAIRPDRSLVSSWLGVGSGHHDRRRHMHPVVHPRLAAQRISAAPRLISETWLASKQGLYLATLVYTEAVPCGHLV</sequence>
<name>Q0CQL8_ASPTN</name>
<feature type="compositionally biased region" description="Low complexity" evidence="1">
    <location>
        <begin position="1"/>
        <end position="31"/>
    </location>
</feature>
<proteinExistence type="predicted"/>
<organism evidence="2 3">
    <name type="scientific">Aspergillus terreus (strain NIH 2624 / FGSC A1156)</name>
    <dbReference type="NCBI Taxonomy" id="341663"/>
    <lineage>
        <taxon>Eukaryota</taxon>
        <taxon>Fungi</taxon>
        <taxon>Dikarya</taxon>
        <taxon>Ascomycota</taxon>
        <taxon>Pezizomycotina</taxon>
        <taxon>Eurotiomycetes</taxon>
        <taxon>Eurotiomycetidae</taxon>
        <taxon>Eurotiales</taxon>
        <taxon>Aspergillaceae</taxon>
        <taxon>Aspergillus</taxon>
        <taxon>Aspergillus subgen. Circumdati</taxon>
    </lineage>
</organism>
<dbReference type="HOGENOM" id="CLU_087020_0_0_1"/>
<feature type="compositionally biased region" description="Low complexity" evidence="1">
    <location>
        <begin position="120"/>
        <end position="135"/>
    </location>
</feature>
<feature type="region of interest" description="Disordered" evidence="1">
    <location>
        <begin position="117"/>
        <end position="148"/>
    </location>
</feature>
<dbReference type="GeneID" id="4318444"/>
<dbReference type="EMBL" id="CH476598">
    <property type="protein sequence ID" value="EAU35818.1"/>
    <property type="molecule type" value="Genomic_DNA"/>
</dbReference>
<reference evidence="3" key="1">
    <citation type="submission" date="2005-09" db="EMBL/GenBank/DDBJ databases">
        <title>Annotation of the Aspergillus terreus NIH2624 genome.</title>
        <authorList>
            <person name="Birren B.W."/>
            <person name="Lander E.S."/>
            <person name="Galagan J.E."/>
            <person name="Nusbaum C."/>
            <person name="Devon K."/>
            <person name="Henn M."/>
            <person name="Ma L.-J."/>
            <person name="Jaffe D.B."/>
            <person name="Butler J."/>
            <person name="Alvarez P."/>
            <person name="Gnerre S."/>
            <person name="Grabherr M."/>
            <person name="Kleber M."/>
            <person name="Mauceli E.W."/>
            <person name="Brockman W."/>
            <person name="Rounsley S."/>
            <person name="Young S.K."/>
            <person name="LaButti K."/>
            <person name="Pushparaj V."/>
            <person name="DeCaprio D."/>
            <person name="Crawford M."/>
            <person name="Koehrsen M."/>
            <person name="Engels R."/>
            <person name="Montgomery P."/>
            <person name="Pearson M."/>
            <person name="Howarth C."/>
            <person name="Larson L."/>
            <person name="Luoma S."/>
            <person name="White J."/>
            <person name="Alvarado L."/>
            <person name="Kodira C.D."/>
            <person name="Zeng Q."/>
            <person name="Oleary S."/>
            <person name="Yandava C."/>
            <person name="Denning D.W."/>
            <person name="Nierman W.C."/>
            <person name="Milne T."/>
            <person name="Madden K."/>
        </authorList>
    </citation>
    <scope>NUCLEOTIDE SEQUENCE [LARGE SCALE GENOMIC DNA]</scope>
    <source>
        <strain evidence="3">NIH 2624 / FGSC A1156</strain>
    </source>
</reference>
<gene>
    <name evidence="2" type="ORF">ATEG_04016</name>
</gene>
<evidence type="ECO:0000313" key="3">
    <source>
        <dbReference type="Proteomes" id="UP000007963"/>
    </source>
</evidence>
<accession>Q0CQL8</accession>
<evidence type="ECO:0000256" key="1">
    <source>
        <dbReference type="SAM" id="MobiDB-lite"/>
    </source>
</evidence>
<evidence type="ECO:0000313" key="2">
    <source>
        <dbReference type="EMBL" id="EAU35818.1"/>
    </source>
</evidence>
<protein>
    <submittedName>
        <fullName evidence="2">Uncharacterized protein</fullName>
    </submittedName>
</protein>
<feature type="region of interest" description="Disordered" evidence="1">
    <location>
        <begin position="1"/>
        <end position="62"/>
    </location>
</feature>